<evidence type="ECO:0000256" key="2">
    <source>
        <dbReference type="ARBA" id="ARBA00022741"/>
    </source>
</evidence>
<dbReference type="CDD" id="cd06606">
    <property type="entry name" value="STKc_MAPKKK"/>
    <property type="match status" value="1"/>
</dbReference>
<dbReference type="Proteomes" id="UP000315295">
    <property type="component" value="Unassembled WGS sequence"/>
</dbReference>
<dbReference type="SMART" id="SM00220">
    <property type="entry name" value="S_TKc"/>
    <property type="match status" value="1"/>
</dbReference>
<dbReference type="PROSITE" id="PS00107">
    <property type="entry name" value="PROTEIN_KINASE_ATP"/>
    <property type="match status" value="1"/>
</dbReference>
<dbReference type="Gene3D" id="1.10.510.10">
    <property type="entry name" value="Transferase(Phosphotransferase) domain 1"/>
    <property type="match status" value="1"/>
</dbReference>
<dbReference type="GO" id="GO:0007165">
    <property type="term" value="P:signal transduction"/>
    <property type="evidence" value="ECO:0007669"/>
    <property type="project" value="TreeGrafter"/>
</dbReference>
<dbReference type="EMBL" id="VIEB01000899">
    <property type="protein sequence ID" value="TQD78582.1"/>
    <property type="molecule type" value="Genomic_DNA"/>
</dbReference>
<dbReference type="PROSITE" id="PS00108">
    <property type="entry name" value="PROTEIN_KINASE_ST"/>
    <property type="match status" value="1"/>
</dbReference>
<feature type="binding site" evidence="5">
    <location>
        <position position="32"/>
    </location>
    <ligand>
        <name>ATP</name>
        <dbReference type="ChEBI" id="CHEBI:30616"/>
    </ligand>
</feature>
<dbReference type="InterPro" id="IPR000719">
    <property type="entry name" value="Prot_kinase_dom"/>
</dbReference>
<evidence type="ECO:0000256" key="5">
    <source>
        <dbReference type="PROSITE-ProRule" id="PRU10141"/>
    </source>
</evidence>
<evidence type="ECO:0000313" key="8">
    <source>
        <dbReference type="EMBL" id="TQD78582.1"/>
    </source>
</evidence>
<evidence type="ECO:0000256" key="3">
    <source>
        <dbReference type="ARBA" id="ARBA00022777"/>
    </source>
</evidence>
<evidence type="ECO:0000256" key="6">
    <source>
        <dbReference type="RuleBase" id="RU000304"/>
    </source>
</evidence>
<comment type="similarity">
    <text evidence="6">Belongs to the protein kinase superfamily.</text>
</comment>
<dbReference type="GO" id="GO:0005524">
    <property type="term" value="F:ATP binding"/>
    <property type="evidence" value="ECO:0007669"/>
    <property type="project" value="UniProtKB-UniRule"/>
</dbReference>
<protein>
    <recommendedName>
        <fullName evidence="7">Protein kinase domain-containing protein</fullName>
    </recommendedName>
</protein>
<dbReference type="InterPro" id="IPR052751">
    <property type="entry name" value="Plant_MAPKKK"/>
</dbReference>
<name>A0A540KX35_MALBA</name>
<dbReference type="PROSITE" id="PS50011">
    <property type="entry name" value="PROTEIN_KINASE_DOM"/>
    <property type="match status" value="1"/>
</dbReference>
<dbReference type="GO" id="GO:0004674">
    <property type="term" value="F:protein serine/threonine kinase activity"/>
    <property type="evidence" value="ECO:0007669"/>
    <property type="project" value="UniProtKB-KW"/>
</dbReference>
<gene>
    <name evidence="8" type="ORF">C1H46_035820</name>
</gene>
<sequence length="377" mass="41786">MDWTRGRTIGLGSSATVSIAKSRRSGEVFAVKSAELSQSQFLRKEQTILSTLSSPYIVQYKGHNISNENGAVLYNLFLEYAPGGTVSDAIRRQGGCLNEAATRCYARQILLGLQHLHSNQIAHCDVKCQNILVAENGVKVKLADLGCARRVNSDRGSPIGGTPLYMAPEVARGEEQGIAADLWALGCTIIEMTTGRAPWPDVCDPVSALYRIGFSGDAPGIPSSLSKQGRDFVTKCLIRDPLERWSAVELLEHGFLLEAPNDLLSPTTVLDRGLLEEEFDSDQIWDPTRESGCSDYSAKERIRHLSEDNTSSLEVPNWACDEHNWVNVRSNNIEKQDVAQKHTAFLPPTRQFKLALLCLCNFYVEQTDERKREDLTT</sequence>
<accession>A0A540KX35</accession>
<keyword evidence="9" id="KW-1185">Reference proteome</keyword>
<dbReference type="STRING" id="106549.A0A540KX35"/>
<dbReference type="PANTHER" id="PTHR48011">
    <property type="entry name" value="CCR4-NOT TRANSCRIPTIONAL COMPLEX SUBUNIT CAF120-RELATED"/>
    <property type="match status" value="1"/>
</dbReference>
<evidence type="ECO:0000256" key="1">
    <source>
        <dbReference type="ARBA" id="ARBA00022679"/>
    </source>
</evidence>
<dbReference type="InterPro" id="IPR017441">
    <property type="entry name" value="Protein_kinase_ATP_BS"/>
</dbReference>
<dbReference type="Pfam" id="PF00069">
    <property type="entry name" value="Pkinase"/>
    <property type="match status" value="1"/>
</dbReference>
<dbReference type="AlphaFoldDB" id="A0A540KX35"/>
<feature type="domain" description="Protein kinase" evidence="7">
    <location>
        <begin position="3"/>
        <end position="256"/>
    </location>
</feature>
<keyword evidence="1" id="KW-0808">Transferase</keyword>
<keyword evidence="3" id="KW-0418">Kinase</keyword>
<keyword evidence="6" id="KW-0723">Serine/threonine-protein kinase</keyword>
<evidence type="ECO:0000259" key="7">
    <source>
        <dbReference type="PROSITE" id="PS50011"/>
    </source>
</evidence>
<organism evidence="8 9">
    <name type="scientific">Malus baccata</name>
    <name type="common">Siberian crab apple</name>
    <name type="synonym">Pyrus baccata</name>
    <dbReference type="NCBI Taxonomy" id="106549"/>
    <lineage>
        <taxon>Eukaryota</taxon>
        <taxon>Viridiplantae</taxon>
        <taxon>Streptophyta</taxon>
        <taxon>Embryophyta</taxon>
        <taxon>Tracheophyta</taxon>
        <taxon>Spermatophyta</taxon>
        <taxon>Magnoliopsida</taxon>
        <taxon>eudicotyledons</taxon>
        <taxon>Gunneridae</taxon>
        <taxon>Pentapetalae</taxon>
        <taxon>rosids</taxon>
        <taxon>fabids</taxon>
        <taxon>Rosales</taxon>
        <taxon>Rosaceae</taxon>
        <taxon>Amygdaloideae</taxon>
        <taxon>Maleae</taxon>
        <taxon>Malus</taxon>
    </lineage>
</organism>
<proteinExistence type="inferred from homology"/>
<evidence type="ECO:0000313" key="9">
    <source>
        <dbReference type="Proteomes" id="UP000315295"/>
    </source>
</evidence>
<keyword evidence="4 5" id="KW-0067">ATP-binding</keyword>
<dbReference type="InterPro" id="IPR008271">
    <property type="entry name" value="Ser/Thr_kinase_AS"/>
</dbReference>
<keyword evidence="2 5" id="KW-0547">Nucleotide-binding</keyword>
<evidence type="ECO:0000256" key="4">
    <source>
        <dbReference type="ARBA" id="ARBA00022840"/>
    </source>
</evidence>
<dbReference type="SUPFAM" id="SSF56112">
    <property type="entry name" value="Protein kinase-like (PK-like)"/>
    <property type="match status" value="1"/>
</dbReference>
<dbReference type="PANTHER" id="PTHR48011:SF6">
    <property type="entry name" value="PROTEIN KINASE DOMAIN-CONTAINING PROTEIN"/>
    <property type="match status" value="1"/>
</dbReference>
<dbReference type="InterPro" id="IPR011009">
    <property type="entry name" value="Kinase-like_dom_sf"/>
</dbReference>
<reference evidence="8 9" key="1">
    <citation type="journal article" date="2019" name="G3 (Bethesda)">
        <title>Sequencing of a Wild Apple (Malus baccata) Genome Unravels the Differences Between Cultivated and Wild Apple Species Regarding Disease Resistance and Cold Tolerance.</title>
        <authorList>
            <person name="Chen X."/>
        </authorList>
    </citation>
    <scope>NUCLEOTIDE SEQUENCE [LARGE SCALE GENOMIC DNA]</scope>
    <source>
        <strain evidence="9">cv. Shandingzi</strain>
        <tissue evidence="8">Leaves</tissue>
    </source>
</reference>
<comment type="caution">
    <text evidence="8">The sequence shown here is derived from an EMBL/GenBank/DDBJ whole genome shotgun (WGS) entry which is preliminary data.</text>
</comment>